<dbReference type="PANTHER" id="PTHR43185:SF2">
    <property type="entry name" value="FERROUS IRON TRANSPORT PROTEIN B"/>
    <property type="match status" value="1"/>
</dbReference>
<feature type="binding site" evidence="12">
    <location>
        <position position="51"/>
    </location>
    <ligand>
        <name>Mg(2+)</name>
        <dbReference type="ChEBI" id="CHEBI:18420"/>
        <label>2</label>
    </ligand>
</feature>
<evidence type="ECO:0000256" key="8">
    <source>
        <dbReference type="ARBA" id="ARBA00023134"/>
    </source>
</evidence>
<evidence type="ECO:0000256" key="5">
    <source>
        <dbReference type="ARBA" id="ARBA00022692"/>
    </source>
</evidence>
<dbReference type="NCBIfam" id="TIGR00437">
    <property type="entry name" value="feoB"/>
    <property type="match status" value="1"/>
</dbReference>
<dbReference type="Gene3D" id="1.10.287.1770">
    <property type="match status" value="1"/>
</dbReference>
<keyword evidence="12" id="KW-0479">Metal-binding</keyword>
<accession>S0FWC6</accession>
<evidence type="ECO:0000256" key="7">
    <source>
        <dbReference type="ARBA" id="ARBA00022989"/>
    </source>
</evidence>
<feature type="transmembrane region" description="Helical" evidence="13">
    <location>
        <begin position="693"/>
        <end position="714"/>
    </location>
</feature>
<dbReference type="PATRIC" id="fig|1195236.3.peg.819"/>
<evidence type="ECO:0000256" key="9">
    <source>
        <dbReference type="ARBA" id="ARBA00023136"/>
    </source>
</evidence>
<dbReference type="InterPro" id="IPR030389">
    <property type="entry name" value="G_FEOB_dom"/>
</dbReference>
<evidence type="ECO:0000313" key="16">
    <source>
        <dbReference type="Proteomes" id="UP000014155"/>
    </source>
</evidence>
<dbReference type="AlphaFoldDB" id="S0FWC6"/>
<evidence type="ECO:0000256" key="13">
    <source>
        <dbReference type="RuleBase" id="RU362098"/>
    </source>
</evidence>
<evidence type="ECO:0000256" key="4">
    <source>
        <dbReference type="ARBA" id="ARBA00022475"/>
    </source>
</evidence>
<evidence type="ECO:0000256" key="6">
    <source>
        <dbReference type="ARBA" id="ARBA00022741"/>
    </source>
</evidence>
<feature type="binding site" evidence="12">
    <location>
        <position position="48"/>
    </location>
    <ligand>
        <name>Mg(2+)</name>
        <dbReference type="ChEBI" id="CHEBI:18420"/>
        <label>2</label>
    </ligand>
</feature>
<dbReference type="Gene3D" id="3.40.50.300">
    <property type="entry name" value="P-loop containing nucleotide triphosphate hydrolases"/>
    <property type="match status" value="1"/>
</dbReference>
<evidence type="ECO:0000259" key="14">
    <source>
        <dbReference type="PROSITE" id="PS51711"/>
    </source>
</evidence>
<dbReference type="GO" id="GO:0015093">
    <property type="term" value="F:ferrous iron transmembrane transporter activity"/>
    <property type="evidence" value="ECO:0007669"/>
    <property type="project" value="UniProtKB-UniRule"/>
</dbReference>
<feature type="transmembrane region" description="Helical" evidence="13">
    <location>
        <begin position="477"/>
        <end position="496"/>
    </location>
</feature>
<evidence type="ECO:0000256" key="10">
    <source>
        <dbReference type="NCBIfam" id="TIGR00437"/>
    </source>
</evidence>
<feature type="transmembrane region" description="Helical" evidence="13">
    <location>
        <begin position="559"/>
        <end position="581"/>
    </location>
</feature>
<dbReference type="InterPro" id="IPR050860">
    <property type="entry name" value="FeoB_GTPase"/>
</dbReference>
<protein>
    <recommendedName>
        <fullName evidence="10 13">Ferrous iron transport protein B</fullName>
    </recommendedName>
</protein>
<comment type="similarity">
    <text evidence="13">Belongs to the TRAFAC class TrmE-Era-EngA-EngB-Septin-like GTPase superfamily. FeoB GTPase (TC 9.A.8) family.</text>
</comment>
<comment type="function">
    <text evidence="1 13">Probable transporter of a GTP-driven Fe(2+) uptake system.</text>
</comment>
<dbReference type="PANTHER" id="PTHR43185">
    <property type="entry name" value="FERROUS IRON TRANSPORT PROTEIN B"/>
    <property type="match status" value="1"/>
</dbReference>
<dbReference type="eggNOG" id="COG0370">
    <property type="taxonomic scope" value="Bacteria"/>
</dbReference>
<dbReference type="EMBL" id="AORV01000018">
    <property type="protein sequence ID" value="EMS73474.1"/>
    <property type="molecule type" value="Genomic_DNA"/>
</dbReference>
<comment type="caution">
    <text evidence="15">The sequence shown here is derived from an EMBL/GenBank/DDBJ whole genome shotgun (WGS) entry which is preliminary data.</text>
</comment>
<gene>
    <name evidence="15" type="ORF">CTER_0500</name>
</gene>
<keyword evidence="13" id="KW-0408">Iron</keyword>
<evidence type="ECO:0000256" key="11">
    <source>
        <dbReference type="PIRSR" id="PIRSR603373-1"/>
    </source>
</evidence>
<evidence type="ECO:0000313" key="15">
    <source>
        <dbReference type="EMBL" id="EMS73474.1"/>
    </source>
</evidence>
<sequence length="720" mass="79345">MGLTSQSTGTGILTDVLASEIYISRTHPDDKVIALAGNPNVGKSTVFNSLTGLNQHTGNWPGKTVTNAQGKYRHKDKNFIMVDIPGTYSLMANSAEEEIARDFVCFGMPDATVVVADATCLERNLNLILQTLEITDRVVVCVNLIDEAKRKKIHIKYDRLSKLLGVPVIPTNARSNKGLDELMDAVYDVANRRMATNPIQITYDAVIEEAVSMIQPKIWELVDGKINNRWVAFKLLDGDTTLLKTLDEYLGFDLMENSELQELLAEARKYMTENGIGTDRLRDKIVSRLVGTAEEISSESVTFENKQYNRTDRNIDRILTSRIFGIPIMLGMLAIIFWITIAGANVPSGLLSDMFFRIEAKLTEFFMWAGSPDWLHGILVLGIYRTLAWVVSVMLPPMAIFFPLFTLLEDLGYLPRVAFNLDNFFKKACAHGKQALTMCMGFGCNAAGVIGCRIIDSPRERLIAIITNVFVPCNGRFPTLIAIGTIFIGGTFGGAFESVASTLALTGVVLIGIFMTLLVSRILSKTILKGLPSSFTLELPPYRKPQVGRIIVRSILDRTLFVLGRAVVIAAPAGLVIWLMANISIGDLSLLSHAAVFLDPFARLLGMDGYILMAFVLGLPANEIVIPILIMSYMASGSMLELEQLSDLKQLFVANGWTWLTGVCVMLFSLMHFPCGTTLWTIRKESRSWRWTLASFAIPTAAGIIVCFAVANAARLLGLV</sequence>
<comment type="subcellular location">
    <subcellularLocation>
        <location evidence="2 13">Cell membrane</location>
        <topology evidence="2 13">Multi-pass membrane protein</topology>
    </subcellularLocation>
</comment>
<feature type="transmembrane region" description="Helical" evidence="13">
    <location>
        <begin position="502"/>
        <end position="523"/>
    </location>
</feature>
<keyword evidence="9 13" id="KW-0472">Membrane</keyword>
<dbReference type="STRING" id="1195236.CTER_0500"/>
<dbReference type="GO" id="GO:0046872">
    <property type="term" value="F:metal ion binding"/>
    <property type="evidence" value="ECO:0007669"/>
    <property type="project" value="UniProtKB-KW"/>
</dbReference>
<evidence type="ECO:0000256" key="2">
    <source>
        <dbReference type="ARBA" id="ARBA00004651"/>
    </source>
</evidence>
<keyword evidence="3 13" id="KW-0813">Transport</keyword>
<dbReference type="InterPro" id="IPR003373">
    <property type="entry name" value="Fe2_transport_prot-B"/>
</dbReference>
<feature type="binding site" evidence="12">
    <location>
        <position position="49"/>
    </location>
    <ligand>
        <name>Mg(2+)</name>
        <dbReference type="ChEBI" id="CHEBI:18420"/>
        <label>2</label>
    </ligand>
</feature>
<feature type="binding site" evidence="11">
    <location>
        <begin position="83"/>
        <end position="86"/>
    </location>
    <ligand>
        <name>GTP</name>
        <dbReference type="ChEBI" id="CHEBI:37565"/>
        <label>1</label>
    </ligand>
</feature>
<keyword evidence="7 13" id="KW-1133">Transmembrane helix</keyword>
<reference evidence="15 16" key="1">
    <citation type="journal article" date="2013" name="Genome Announc.">
        <title>Draft Genome Sequence of the Cellulolytic, Mesophilic, Anaerobic Bacterium Clostridium termitidis Strain CT1112 (DSM 5398).</title>
        <authorList>
            <person name="Lal S."/>
            <person name="Ramachandran U."/>
            <person name="Zhang X."/>
            <person name="Munir R."/>
            <person name="Sparling R."/>
            <person name="Levin D.B."/>
        </authorList>
    </citation>
    <scope>NUCLEOTIDE SEQUENCE [LARGE SCALE GENOMIC DNA]</scope>
    <source>
        <strain evidence="15 16">CT1112</strain>
    </source>
</reference>
<evidence type="ECO:0000256" key="1">
    <source>
        <dbReference type="ARBA" id="ARBA00003926"/>
    </source>
</evidence>
<feature type="transmembrane region" description="Helical" evidence="13">
    <location>
        <begin position="610"/>
        <end position="630"/>
    </location>
</feature>
<feature type="binding site" evidence="11">
    <location>
        <begin position="37"/>
        <end position="44"/>
    </location>
    <ligand>
        <name>GTP</name>
        <dbReference type="ChEBI" id="CHEBI:37565"/>
        <label>1</label>
    </ligand>
</feature>
<feature type="transmembrane region" description="Helical" evidence="13">
    <location>
        <begin position="389"/>
        <end position="408"/>
    </location>
</feature>
<dbReference type="InterPro" id="IPR041069">
    <property type="entry name" value="FeoB_Cyto"/>
</dbReference>
<dbReference type="GO" id="GO:0005525">
    <property type="term" value="F:GTP binding"/>
    <property type="evidence" value="ECO:0007669"/>
    <property type="project" value="UniProtKB-KW"/>
</dbReference>
<feature type="transmembrane region" description="Helical" evidence="13">
    <location>
        <begin position="365"/>
        <end position="384"/>
    </location>
</feature>
<dbReference type="Proteomes" id="UP000014155">
    <property type="component" value="Unassembled WGS sequence"/>
</dbReference>
<dbReference type="Pfam" id="PF02421">
    <property type="entry name" value="FeoB_N"/>
    <property type="match status" value="1"/>
</dbReference>
<dbReference type="PROSITE" id="PS51711">
    <property type="entry name" value="G_FEOB"/>
    <property type="match status" value="1"/>
</dbReference>
<dbReference type="Pfam" id="PF17910">
    <property type="entry name" value="FeoB_Cyto"/>
    <property type="match status" value="1"/>
</dbReference>
<dbReference type="SUPFAM" id="SSF52540">
    <property type="entry name" value="P-loop containing nucleoside triphosphate hydrolases"/>
    <property type="match status" value="1"/>
</dbReference>
<evidence type="ECO:0000256" key="12">
    <source>
        <dbReference type="PIRSR" id="PIRSR603373-2"/>
    </source>
</evidence>
<organism evidence="15 16">
    <name type="scientific">Ruminiclostridium cellobioparum subsp. termitidis CT1112</name>
    <dbReference type="NCBI Taxonomy" id="1195236"/>
    <lineage>
        <taxon>Bacteria</taxon>
        <taxon>Bacillati</taxon>
        <taxon>Bacillota</taxon>
        <taxon>Clostridia</taxon>
        <taxon>Eubacteriales</taxon>
        <taxon>Oscillospiraceae</taxon>
        <taxon>Ruminiclostridium</taxon>
    </lineage>
</organism>
<keyword evidence="5 13" id="KW-0812">Transmembrane</keyword>
<feature type="binding site" evidence="12">
    <location>
        <position position="52"/>
    </location>
    <ligand>
        <name>Mg(2+)</name>
        <dbReference type="ChEBI" id="CHEBI:18420"/>
        <label>2</label>
    </ligand>
</feature>
<keyword evidence="13" id="KW-0410">Iron transport</keyword>
<dbReference type="InterPro" id="IPR011642">
    <property type="entry name" value="Gate_dom"/>
</dbReference>
<dbReference type="Pfam" id="PF07670">
    <property type="entry name" value="Gate"/>
    <property type="match status" value="2"/>
</dbReference>
<proteinExistence type="inferred from homology"/>
<dbReference type="InterPro" id="IPR027417">
    <property type="entry name" value="P-loop_NTPase"/>
</dbReference>
<feature type="domain" description="FeoB-type G" evidence="14">
    <location>
        <begin position="30"/>
        <end position="192"/>
    </location>
</feature>
<evidence type="ECO:0000256" key="3">
    <source>
        <dbReference type="ARBA" id="ARBA00022448"/>
    </source>
</evidence>
<name>S0FWC6_RUMCE</name>
<dbReference type="Pfam" id="PF07664">
    <property type="entry name" value="FeoB_C"/>
    <property type="match status" value="1"/>
</dbReference>
<keyword evidence="16" id="KW-1185">Reference proteome</keyword>
<dbReference type="CDD" id="cd01879">
    <property type="entry name" value="FeoB"/>
    <property type="match status" value="1"/>
</dbReference>
<feature type="transmembrane region" description="Helical" evidence="13">
    <location>
        <begin position="323"/>
        <end position="345"/>
    </location>
</feature>
<keyword evidence="13" id="KW-0406">Ion transport</keyword>
<keyword evidence="12" id="KW-0460">Magnesium</keyword>
<feature type="binding site" evidence="11">
    <location>
        <begin position="143"/>
        <end position="146"/>
    </location>
    <ligand>
        <name>GTP</name>
        <dbReference type="ChEBI" id="CHEBI:37565"/>
        <label>1</label>
    </ligand>
</feature>
<keyword evidence="8 11" id="KW-0342">GTP-binding</keyword>
<dbReference type="RefSeq" id="WP_004623786.1">
    <property type="nucleotide sequence ID" value="NZ_AORV01000018.1"/>
</dbReference>
<feature type="transmembrane region" description="Helical" evidence="13">
    <location>
        <begin position="435"/>
        <end position="456"/>
    </location>
</feature>
<feature type="transmembrane region" description="Helical" evidence="13">
    <location>
        <begin position="651"/>
        <end position="673"/>
    </location>
</feature>
<keyword evidence="4" id="KW-1003">Cell membrane</keyword>
<dbReference type="InterPro" id="IPR011640">
    <property type="entry name" value="Fe2_transport_prot_B_C"/>
</dbReference>
<dbReference type="GO" id="GO:0005886">
    <property type="term" value="C:plasma membrane"/>
    <property type="evidence" value="ECO:0007669"/>
    <property type="project" value="UniProtKB-SubCell"/>
</dbReference>
<keyword evidence="6 11" id="KW-0547">Nucleotide-binding</keyword>